<keyword evidence="5 10" id="KW-0067">ATP-binding</keyword>
<dbReference type="InterPro" id="IPR000719">
    <property type="entry name" value="Prot_kinase_dom"/>
</dbReference>
<dbReference type="InterPro" id="IPR000436">
    <property type="entry name" value="Sushi_SCR_CCP_dom"/>
</dbReference>
<keyword evidence="9" id="KW-0768">Sushi</keyword>
<keyword evidence="11" id="KW-0812">Transmembrane</keyword>
<dbReference type="SMART" id="SM00219">
    <property type="entry name" value="TyrKc"/>
    <property type="match status" value="1"/>
</dbReference>
<dbReference type="FunFam" id="1.10.510.10:FF:000554">
    <property type="entry name" value="Predicted protein"/>
    <property type="match status" value="1"/>
</dbReference>
<dbReference type="PROSITE" id="PS00107">
    <property type="entry name" value="PROTEIN_KINASE_ATP"/>
    <property type="match status" value="1"/>
</dbReference>
<keyword evidence="3 10" id="KW-0547">Nucleotide-binding</keyword>
<keyword evidence="2" id="KW-0808">Transferase</keyword>
<keyword evidence="11" id="KW-0472">Membrane</keyword>
<dbReference type="CDD" id="cd00192">
    <property type="entry name" value="PTKc"/>
    <property type="match status" value="1"/>
</dbReference>
<dbReference type="InterPro" id="IPR017441">
    <property type="entry name" value="Protein_kinase_ATP_BS"/>
</dbReference>
<feature type="binding site" evidence="10">
    <location>
        <position position="288"/>
    </location>
    <ligand>
        <name>ATP</name>
        <dbReference type="ChEBI" id="CHEBI:30616"/>
    </ligand>
</feature>
<evidence type="ECO:0000313" key="15">
    <source>
        <dbReference type="Proteomes" id="UP001174909"/>
    </source>
</evidence>
<comment type="caution">
    <text evidence="14">The sequence shown here is derived from an EMBL/GenBank/DDBJ whole genome shotgun (WGS) entry which is preliminary data.</text>
</comment>
<dbReference type="PANTHER" id="PTHR24416:SF564">
    <property type="entry name" value="MACROPHAGE-STIMULATING PROTEIN RECEPTOR"/>
    <property type="match status" value="1"/>
</dbReference>
<dbReference type="EMBL" id="CASHTH010001817">
    <property type="protein sequence ID" value="CAI8020310.1"/>
    <property type="molecule type" value="Genomic_DNA"/>
</dbReference>
<evidence type="ECO:0000256" key="2">
    <source>
        <dbReference type="ARBA" id="ARBA00022679"/>
    </source>
</evidence>
<dbReference type="Pfam" id="PF00084">
    <property type="entry name" value="Sushi"/>
    <property type="match status" value="1"/>
</dbReference>
<dbReference type="InterPro" id="IPR011009">
    <property type="entry name" value="Kinase-like_dom_sf"/>
</dbReference>
<evidence type="ECO:0000259" key="13">
    <source>
        <dbReference type="PROSITE" id="PS50923"/>
    </source>
</evidence>
<feature type="non-terminal residue" evidence="14">
    <location>
        <position position="1"/>
    </location>
</feature>
<evidence type="ECO:0000256" key="11">
    <source>
        <dbReference type="SAM" id="Phobius"/>
    </source>
</evidence>
<protein>
    <submittedName>
        <fullName evidence="14">Tyrosine-protein kinase transforming protein SEA</fullName>
    </submittedName>
</protein>
<keyword evidence="6" id="KW-0829">Tyrosine-protein kinase</keyword>
<gene>
    <name evidence="14" type="ORF">GBAR_LOCUS12149</name>
</gene>
<evidence type="ECO:0000256" key="10">
    <source>
        <dbReference type="PROSITE-ProRule" id="PRU10141"/>
    </source>
</evidence>
<dbReference type="GO" id="GO:0007169">
    <property type="term" value="P:cell surface receptor protein tyrosine kinase signaling pathway"/>
    <property type="evidence" value="ECO:0007669"/>
    <property type="project" value="TreeGrafter"/>
</dbReference>
<keyword evidence="15" id="KW-1185">Reference proteome</keyword>
<dbReference type="SUPFAM" id="SSF56112">
    <property type="entry name" value="Protein kinase-like (PK-like)"/>
    <property type="match status" value="1"/>
</dbReference>
<dbReference type="GO" id="GO:0016477">
    <property type="term" value="P:cell migration"/>
    <property type="evidence" value="ECO:0007669"/>
    <property type="project" value="TreeGrafter"/>
</dbReference>
<feature type="domain" description="Sushi" evidence="13">
    <location>
        <begin position="99"/>
        <end position="159"/>
    </location>
</feature>
<dbReference type="SMART" id="SM00032">
    <property type="entry name" value="CCP"/>
    <property type="match status" value="1"/>
</dbReference>
<dbReference type="SUPFAM" id="SSF57535">
    <property type="entry name" value="Complement control module/SCR domain"/>
    <property type="match status" value="1"/>
</dbReference>
<organism evidence="14 15">
    <name type="scientific">Geodia barretti</name>
    <name type="common">Barrett's horny sponge</name>
    <dbReference type="NCBI Taxonomy" id="519541"/>
    <lineage>
        <taxon>Eukaryota</taxon>
        <taxon>Metazoa</taxon>
        <taxon>Porifera</taxon>
        <taxon>Demospongiae</taxon>
        <taxon>Heteroscleromorpha</taxon>
        <taxon>Tetractinellida</taxon>
        <taxon>Astrophorina</taxon>
        <taxon>Geodiidae</taxon>
        <taxon>Geodia</taxon>
    </lineage>
</organism>
<evidence type="ECO:0000256" key="3">
    <source>
        <dbReference type="ARBA" id="ARBA00022741"/>
    </source>
</evidence>
<dbReference type="PRINTS" id="PR00109">
    <property type="entry name" value="TYRKINASE"/>
</dbReference>
<evidence type="ECO:0000259" key="12">
    <source>
        <dbReference type="PROSITE" id="PS50011"/>
    </source>
</evidence>
<dbReference type="SUPFAM" id="SSF141072">
    <property type="entry name" value="CalX-like"/>
    <property type="match status" value="1"/>
</dbReference>
<dbReference type="InterPro" id="IPR035976">
    <property type="entry name" value="Sushi/SCR/CCP_sf"/>
</dbReference>
<keyword evidence="7 9" id="KW-1015">Disulfide bond</keyword>
<dbReference type="InterPro" id="IPR020635">
    <property type="entry name" value="Tyr_kinase_cat_dom"/>
</dbReference>
<name>A0AA35RYX8_GEOBA</name>
<dbReference type="InterPro" id="IPR050122">
    <property type="entry name" value="RTK"/>
</dbReference>
<evidence type="ECO:0000256" key="1">
    <source>
        <dbReference type="ARBA" id="ARBA00004167"/>
    </source>
</evidence>
<keyword evidence="11" id="KW-1133">Transmembrane helix</keyword>
<dbReference type="InterPro" id="IPR001245">
    <property type="entry name" value="Ser-Thr/Tyr_kinase_cat_dom"/>
</dbReference>
<dbReference type="GO" id="GO:0004714">
    <property type="term" value="F:transmembrane receptor protein tyrosine kinase activity"/>
    <property type="evidence" value="ECO:0007669"/>
    <property type="project" value="UniProtKB-EC"/>
</dbReference>
<dbReference type="InterPro" id="IPR008266">
    <property type="entry name" value="Tyr_kinase_AS"/>
</dbReference>
<comment type="catalytic activity">
    <reaction evidence="8">
        <text>L-tyrosyl-[protein] + ATP = O-phospho-L-tyrosyl-[protein] + ADP + H(+)</text>
        <dbReference type="Rhea" id="RHEA:10596"/>
        <dbReference type="Rhea" id="RHEA-COMP:10136"/>
        <dbReference type="Rhea" id="RHEA-COMP:20101"/>
        <dbReference type="ChEBI" id="CHEBI:15378"/>
        <dbReference type="ChEBI" id="CHEBI:30616"/>
        <dbReference type="ChEBI" id="CHEBI:46858"/>
        <dbReference type="ChEBI" id="CHEBI:61978"/>
        <dbReference type="ChEBI" id="CHEBI:456216"/>
        <dbReference type="EC" id="2.7.10.1"/>
    </reaction>
</comment>
<accession>A0AA35RYX8</accession>
<comment type="subcellular location">
    <subcellularLocation>
        <location evidence="1">Membrane</location>
        <topology evidence="1">Single-pass membrane protein</topology>
    </subcellularLocation>
</comment>
<sequence>KVFSHPSTGAPRPFTLAVSTVDGTATASDGDYTAVSGAIVQFNEGDVTQTHIYTIAISNDIVCENNTEKTFLSSIALESGIPVINVTTSQATVFIECGLDCGNPPELENGRISNLSITTMYNSTVSYECKDGYYFHNNDTSRTCLSSGNWSDENILCKDSICEGIFCRFDAGVLTAIFISAAVILLLLCLAGGCVVRQKLRKSKRSSNISSFDYSHRKANTLELRALPEVPGSSRSSVQTLKEELSTKGMLFQKSQLQLSKVVGQGESGLVYRGYVRENKGNMLVAIKTCKALVAVTDKERLLKEVSLMLTFSHPNVMPLIGLSFDEETPLIIMPFMLNGTVLSYVRDNRKSLFFLEASDNIQVEAATKTCLGICYQISNGMAYLANYKFVHRDLAARNCMIDENGIIKVADFGLTEDMYSTNYYRQEKSQTGTEEKVPIKWMALESIETHVFDESTDVWSFGVTCWEVFTCGGVPYAGVPVTTLLRELRSGHRLDRPSNISCSDDIWSVLTSCWSASPQERPKFATLVNTLTDLLNSDSNYIKLLG</sequence>
<dbReference type="Gene3D" id="1.10.510.10">
    <property type="entry name" value="Transferase(Phosphotransferase) domain 1"/>
    <property type="match status" value="1"/>
</dbReference>
<evidence type="ECO:0000313" key="14">
    <source>
        <dbReference type="EMBL" id="CAI8020310.1"/>
    </source>
</evidence>
<evidence type="ECO:0000256" key="8">
    <source>
        <dbReference type="ARBA" id="ARBA00051243"/>
    </source>
</evidence>
<dbReference type="PROSITE" id="PS50011">
    <property type="entry name" value="PROTEIN_KINASE_DOM"/>
    <property type="match status" value="1"/>
</dbReference>
<dbReference type="PANTHER" id="PTHR24416">
    <property type="entry name" value="TYROSINE-PROTEIN KINASE RECEPTOR"/>
    <property type="match status" value="1"/>
</dbReference>
<keyword evidence="4 14" id="KW-0418">Kinase</keyword>
<dbReference type="GO" id="GO:0005886">
    <property type="term" value="C:plasma membrane"/>
    <property type="evidence" value="ECO:0007669"/>
    <property type="project" value="TreeGrafter"/>
</dbReference>
<evidence type="ECO:0000256" key="5">
    <source>
        <dbReference type="ARBA" id="ARBA00022840"/>
    </source>
</evidence>
<dbReference type="GO" id="GO:0043235">
    <property type="term" value="C:receptor complex"/>
    <property type="evidence" value="ECO:0007669"/>
    <property type="project" value="TreeGrafter"/>
</dbReference>
<dbReference type="PROSITE" id="PS00109">
    <property type="entry name" value="PROTEIN_KINASE_TYR"/>
    <property type="match status" value="1"/>
</dbReference>
<proteinExistence type="predicted"/>
<dbReference type="InterPro" id="IPR038081">
    <property type="entry name" value="CalX-like_sf"/>
</dbReference>
<feature type="transmembrane region" description="Helical" evidence="11">
    <location>
        <begin position="171"/>
        <end position="196"/>
    </location>
</feature>
<evidence type="ECO:0000256" key="9">
    <source>
        <dbReference type="PROSITE-ProRule" id="PRU00302"/>
    </source>
</evidence>
<evidence type="ECO:0000256" key="6">
    <source>
        <dbReference type="ARBA" id="ARBA00023137"/>
    </source>
</evidence>
<dbReference type="GO" id="GO:0005524">
    <property type="term" value="F:ATP binding"/>
    <property type="evidence" value="ECO:0007669"/>
    <property type="project" value="UniProtKB-UniRule"/>
</dbReference>
<evidence type="ECO:0000256" key="4">
    <source>
        <dbReference type="ARBA" id="ARBA00022777"/>
    </source>
</evidence>
<dbReference type="Proteomes" id="UP001174909">
    <property type="component" value="Unassembled WGS sequence"/>
</dbReference>
<reference evidence="14" key="1">
    <citation type="submission" date="2023-03" db="EMBL/GenBank/DDBJ databases">
        <authorList>
            <person name="Steffen K."/>
            <person name="Cardenas P."/>
        </authorList>
    </citation>
    <scope>NUCLEOTIDE SEQUENCE</scope>
</reference>
<dbReference type="CDD" id="cd00033">
    <property type="entry name" value="CCP"/>
    <property type="match status" value="1"/>
</dbReference>
<dbReference type="Gene3D" id="2.10.70.10">
    <property type="entry name" value="Complement Module, domain 1"/>
    <property type="match status" value="1"/>
</dbReference>
<dbReference type="Gene3D" id="3.30.200.20">
    <property type="entry name" value="Phosphorylase Kinase, domain 1"/>
    <property type="match status" value="1"/>
</dbReference>
<dbReference type="Pfam" id="PF07714">
    <property type="entry name" value="PK_Tyr_Ser-Thr"/>
    <property type="match status" value="1"/>
</dbReference>
<feature type="disulfide bond" evidence="9">
    <location>
        <begin position="101"/>
        <end position="144"/>
    </location>
</feature>
<dbReference type="PROSITE" id="PS50923">
    <property type="entry name" value="SUSHI"/>
    <property type="match status" value="1"/>
</dbReference>
<dbReference type="Gene3D" id="2.60.40.2030">
    <property type="match status" value="1"/>
</dbReference>
<feature type="domain" description="Protein kinase" evidence="12">
    <location>
        <begin position="257"/>
        <end position="536"/>
    </location>
</feature>
<evidence type="ECO:0000256" key="7">
    <source>
        <dbReference type="ARBA" id="ARBA00023157"/>
    </source>
</evidence>
<comment type="caution">
    <text evidence="9">Lacks conserved residue(s) required for the propagation of feature annotation.</text>
</comment>
<dbReference type="AlphaFoldDB" id="A0AA35RYX8"/>